<name>A0A2A9FDU6_9PSEU</name>
<keyword evidence="2" id="KW-1185">Reference proteome</keyword>
<comment type="caution">
    <text evidence="1">The sequence shown here is derived from an EMBL/GenBank/DDBJ whole genome shotgun (WGS) entry which is preliminary data.</text>
</comment>
<evidence type="ECO:0000313" key="2">
    <source>
        <dbReference type="Proteomes" id="UP000243542"/>
    </source>
</evidence>
<accession>A0A2A9FDU6</accession>
<dbReference type="Proteomes" id="UP000243542">
    <property type="component" value="Unassembled WGS sequence"/>
</dbReference>
<dbReference type="AlphaFoldDB" id="A0A2A9FDU6"/>
<dbReference type="CDD" id="cd06558">
    <property type="entry name" value="crotonase-like"/>
    <property type="match status" value="1"/>
</dbReference>
<organism evidence="1 2">
    <name type="scientific">Amycolatopsis sulphurea</name>
    <dbReference type="NCBI Taxonomy" id="76022"/>
    <lineage>
        <taxon>Bacteria</taxon>
        <taxon>Bacillati</taxon>
        <taxon>Actinomycetota</taxon>
        <taxon>Actinomycetes</taxon>
        <taxon>Pseudonocardiales</taxon>
        <taxon>Pseudonocardiaceae</taxon>
        <taxon>Amycolatopsis</taxon>
    </lineage>
</organism>
<dbReference type="Gene3D" id="3.90.226.10">
    <property type="entry name" value="2-enoyl-CoA Hydratase, Chain A, domain 1"/>
    <property type="match status" value="1"/>
</dbReference>
<proteinExistence type="predicted"/>
<dbReference type="PANTHER" id="PTHR11941:SF54">
    <property type="entry name" value="ENOYL-COA HYDRATASE, MITOCHONDRIAL"/>
    <property type="match status" value="1"/>
</dbReference>
<dbReference type="InterPro" id="IPR001753">
    <property type="entry name" value="Enoyl-CoA_hydra/iso"/>
</dbReference>
<dbReference type="GO" id="GO:0006635">
    <property type="term" value="P:fatty acid beta-oxidation"/>
    <property type="evidence" value="ECO:0007669"/>
    <property type="project" value="TreeGrafter"/>
</dbReference>
<evidence type="ECO:0000313" key="1">
    <source>
        <dbReference type="EMBL" id="PFG49113.1"/>
    </source>
</evidence>
<dbReference type="PANTHER" id="PTHR11941">
    <property type="entry name" value="ENOYL-COA HYDRATASE-RELATED"/>
    <property type="match status" value="1"/>
</dbReference>
<dbReference type="GO" id="GO:0003824">
    <property type="term" value="F:catalytic activity"/>
    <property type="evidence" value="ECO:0007669"/>
    <property type="project" value="UniProtKB-ARBA"/>
</dbReference>
<dbReference type="InterPro" id="IPR029045">
    <property type="entry name" value="ClpP/crotonase-like_dom_sf"/>
</dbReference>
<dbReference type="EMBL" id="PDJK01000002">
    <property type="protein sequence ID" value="PFG49113.1"/>
    <property type="molecule type" value="Genomic_DNA"/>
</dbReference>
<gene>
    <name evidence="1" type="ORF">ATK36_4241</name>
</gene>
<protein>
    <submittedName>
        <fullName evidence="1">Enoyl-CoA hydratase</fullName>
    </submittedName>
</protein>
<sequence length="263" mass="28290">MSSSYDYLKVDVVASGVAVVTLNRGAVNAISEDMFDEIRAFFENVGHDDGLDAVVVTGAGDRAFSAGNDLHEFLELNPDNGDKRMARVWRSLKAVYEASIPVIAAVNGPALGSGFAIVSCADLVVASDRSTYCLPELKVGVLGGAKFAARMIPEQAMRRMLFTADPVTAEDMVRWGAPFEVVSHDRLLPRAIELATHVAGKGKNAVRLAKSAMNGCEAMSLFDGYSLEQTYTVRMSGYPEARIATQATVDRLAANRPQPVESR</sequence>
<dbReference type="SUPFAM" id="SSF52096">
    <property type="entry name" value="ClpP/crotonase"/>
    <property type="match status" value="1"/>
</dbReference>
<reference evidence="1 2" key="1">
    <citation type="submission" date="2017-10" db="EMBL/GenBank/DDBJ databases">
        <title>Sequencing the genomes of 1000 actinobacteria strains.</title>
        <authorList>
            <person name="Klenk H.-P."/>
        </authorList>
    </citation>
    <scope>NUCLEOTIDE SEQUENCE [LARGE SCALE GENOMIC DNA]</scope>
    <source>
        <strain evidence="1 2">DSM 46092</strain>
    </source>
</reference>
<dbReference type="Pfam" id="PF00378">
    <property type="entry name" value="ECH_1"/>
    <property type="match status" value="1"/>
</dbReference>